<protein>
    <submittedName>
        <fullName evidence="2">LRRNT_2 domain-containing protein</fullName>
    </submittedName>
</protein>
<evidence type="ECO:0000313" key="2">
    <source>
        <dbReference type="WBParaSite" id="Hba_05507"/>
    </source>
</evidence>
<dbReference type="WBParaSite" id="Hba_05507">
    <property type="protein sequence ID" value="Hba_05507"/>
    <property type="gene ID" value="Hba_05507"/>
</dbReference>
<sequence length="72" mass="8315">MVFLWVQMNMSSWSNSNCCGREGVACSNYQPGQCHCSSLLVSQIHKGMRLHFFLLLLAKLVRWILFNNCHPK</sequence>
<accession>A0A1I7WKD8</accession>
<name>A0A1I7WKD8_HETBA</name>
<reference evidence="2" key="1">
    <citation type="submission" date="2016-11" db="UniProtKB">
        <authorList>
            <consortium name="WormBaseParasite"/>
        </authorList>
    </citation>
    <scope>IDENTIFICATION</scope>
</reference>
<evidence type="ECO:0000313" key="1">
    <source>
        <dbReference type="Proteomes" id="UP000095283"/>
    </source>
</evidence>
<organism evidence="1 2">
    <name type="scientific">Heterorhabditis bacteriophora</name>
    <name type="common">Entomopathogenic nematode worm</name>
    <dbReference type="NCBI Taxonomy" id="37862"/>
    <lineage>
        <taxon>Eukaryota</taxon>
        <taxon>Metazoa</taxon>
        <taxon>Ecdysozoa</taxon>
        <taxon>Nematoda</taxon>
        <taxon>Chromadorea</taxon>
        <taxon>Rhabditida</taxon>
        <taxon>Rhabditina</taxon>
        <taxon>Rhabditomorpha</taxon>
        <taxon>Strongyloidea</taxon>
        <taxon>Heterorhabditidae</taxon>
        <taxon>Heterorhabditis</taxon>
    </lineage>
</organism>
<dbReference type="Proteomes" id="UP000095283">
    <property type="component" value="Unplaced"/>
</dbReference>
<keyword evidence="1" id="KW-1185">Reference proteome</keyword>
<proteinExistence type="predicted"/>
<dbReference type="AlphaFoldDB" id="A0A1I7WKD8"/>